<evidence type="ECO:0000313" key="4">
    <source>
        <dbReference type="Proteomes" id="UP000198925"/>
    </source>
</evidence>
<dbReference type="InterPro" id="IPR020904">
    <property type="entry name" value="Sc_DH/Rdtase_CS"/>
</dbReference>
<dbReference type="AlphaFoldDB" id="A0A1G6K653"/>
<dbReference type="InterPro" id="IPR002347">
    <property type="entry name" value="SDR_fam"/>
</dbReference>
<dbReference type="SUPFAM" id="SSF51735">
    <property type="entry name" value="NAD(P)-binding Rossmann-fold domains"/>
    <property type="match status" value="1"/>
</dbReference>
<dbReference type="Gene3D" id="3.40.50.720">
    <property type="entry name" value="NAD(P)-binding Rossmann-like Domain"/>
    <property type="match status" value="1"/>
</dbReference>
<reference evidence="3 4" key="1">
    <citation type="submission" date="2016-10" db="EMBL/GenBank/DDBJ databases">
        <authorList>
            <person name="de Groot N.N."/>
        </authorList>
    </citation>
    <scope>NUCLEOTIDE SEQUENCE [LARGE SCALE GENOMIC DNA]</scope>
    <source>
        <strain evidence="3 4">CPCC 100156</strain>
    </source>
</reference>
<protein>
    <submittedName>
        <fullName evidence="3">NAD(P)-dependent dehydrogenase, short-chain alcohol dehydrogenase family</fullName>
    </submittedName>
</protein>
<accession>A0A1G6K653</accession>
<gene>
    <name evidence="3" type="ORF">SAMN04487779_1001381</name>
</gene>
<dbReference type="PRINTS" id="PR00081">
    <property type="entry name" value="GDHRDH"/>
</dbReference>
<evidence type="ECO:0000313" key="3">
    <source>
        <dbReference type="EMBL" id="SDC25786.1"/>
    </source>
</evidence>
<keyword evidence="2" id="KW-0560">Oxidoreductase</keyword>
<evidence type="ECO:0000256" key="2">
    <source>
        <dbReference type="ARBA" id="ARBA00023002"/>
    </source>
</evidence>
<sequence>MASGKRPVALVTGARRGIGAATCIALAAQGYDILAVDKELEGARETGRAVVEAGGDFDFRFCDLADPKALAPLADWAWAMGGGVEAVVSNAGVGTQQRGDPLDLTPESWDQVIAVNTRAPFFLTQALARRMVAEVAPLRGPRGIVFITSANAVLASPDRADYCASKAALSMLARCFALRLAEDGIPVFEVRPGVIRTAMTAPVAERYTQRIADGLSPIRRWGEAEDVARAVAGLLSGAIPFSTGDAFHVDGGLHIGRL</sequence>
<dbReference type="PROSITE" id="PS00061">
    <property type="entry name" value="ADH_SHORT"/>
    <property type="match status" value="1"/>
</dbReference>
<comment type="similarity">
    <text evidence="1">Belongs to the short-chain dehydrogenases/reductases (SDR) family.</text>
</comment>
<dbReference type="PANTHER" id="PTHR42760:SF133">
    <property type="entry name" value="3-OXOACYL-[ACYL-CARRIER-PROTEIN] REDUCTASE"/>
    <property type="match status" value="1"/>
</dbReference>
<dbReference type="STRING" id="938405.SAMN02927895_00573"/>
<name>A0A1G6K653_9PROT</name>
<dbReference type="Pfam" id="PF13561">
    <property type="entry name" value="adh_short_C2"/>
    <property type="match status" value="1"/>
</dbReference>
<evidence type="ECO:0000256" key="1">
    <source>
        <dbReference type="ARBA" id="ARBA00006484"/>
    </source>
</evidence>
<proteinExistence type="inferred from homology"/>
<dbReference type="InterPro" id="IPR036291">
    <property type="entry name" value="NAD(P)-bd_dom_sf"/>
</dbReference>
<dbReference type="GO" id="GO:0016616">
    <property type="term" value="F:oxidoreductase activity, acting on the CH-OH group of donors, NAD or NADP as acceptor"/>
    <property type="evidence" value="ECO:0007669"/>
    <property type="project" value="TreeGrafter"/>
</dbReference>
<dbReference type="FunFam" id="3.40.50.720:FF:000084">
    <property type="entry name" value="Short-chain dehydrogenase reductase"/>
    <property type="match status" value="1"/>
</dbReference>
<dbReference type="Proteomes" id="UP000198925">
    <property type="component" value="Unassembled WGS sequence"/>
</dbReference>
<dbReference type="EMBL" id="FMZX01000001">
    <property type="protein sequence ID" value="SDC25786.1"/>
    <property type="molecule type" value="Genomic_DNA"/>
</dbReference>
<dbReference type="NCBIfam" id="NF009386">
    <property type="entry name" value="PRK12745.1"/>
    <property type="match status" value="1"/>
</dbReference>
<dbReference type="PANTHER" id="PTHR42760">
    <property type="entry name" value="SHORT-CHAIN DEHYDROGENASES/REDUCTASES FAMILY MEMBER"/>
    <property type="match status" value="1"/>
</dbReference>
<organism evidence="3 4">
    <name type="scientific">Belnapia rosea</name>
    <dbReference type="NCBI Taxonomy" id="938405"/>
    <lineage>
        <taxon>Bacteria</taxon>
        <taxon>Pseudomonadati</taxon>
        <taxon>Pseudomonadota</taxon>
        <taxon>Alphaproteobacteria</taxon>
        <taxon>Acetobacterales</taxon>
        <taxon>Roseomonadaceae</taxon>
        <taxon>Belnapia</taxon>
    </lineage>
</organism>
<keyword evidence="4" id="KW-1185">Reference proteome</keyword>
<dbReference type="RefSeq" id="WP_090659933.1">
    <property type="nucleotide sequence ID" value="NZ_FMZX01000001.1"/>
</dbReference>